<comment type="catalytic activity">
    <reaction evidence="7">
        <text>adenosine + H2O + H(+) = inosine + NH4(+)</text>
        <dbReference type="Rhea" id="RHEA:24408"/>
        <dbReference type="ChEBI" id="CHEBI:15377"/>
        <dbReference type="ChEBI" id="CHEBI:15378"/>
        <dbReference type="ChEBI" id="CHEBI:16335"/>
        <dbReference type="ChEBI" id="CHEBI:17596"/>
        <dbReference type="ChEBI" id="CHEBI:28938"/>
        <dbReference type="EC" id="3.5.4.4"/>
    </reaction>
    <physiologicalReaction direction="left-to-right" evidence="7">
        <dbReference type="Rhea" id="RHEA:24409"/>
    </physiologicalReaction>
</comment>
<comment type="catalytic activity">
    <reaction evidence="1">
        <text>inosine + phosphate = alpha-D-ribose 1-phosphate + hypoxanthine</text>
        <dbReference type="Rhea" id="RHEA:27646"/>
        <dbReference type="ChEBI" id="CHEBI:17368"/>
        <dbReference type="ChEBI" id="CHEBI:17596"/>
        <dbReference type="ChEBI" id="CHEBI:43474"/>
        <dbReference type="ChEBI" id="CHEBI:57720"/>
        <dbReference type="EC" id="2.4.2.1"/>
    </reaction>
    <physiologicalReaction direction="left-to-right" evidence="1">
        <dbReference type="Rhea" id="RHEA:27647"/>
    </physiologicalReaction>
</comment>
<dbReference type="STRING" id="692370.A6F68_00614"/>
<organism evidence="11 12">
    <name type="scientific">Tsuneonella dongtanensis</name>
    <dbReference type="NCBI Taxonomy" id="692370"/>
    <lineage>
        <taxon>Bacteria</taxon>
        <taxon>Pseudomonadati</taxon>
        <taxon>Pseudomonadota</taxon>
        <taxon>Alphaproteobacteria</taxon>
        <taxon>Sphingomonadales</taxon>
        <taxon>Erythrobacteraceae</taxon>
        <taxon>Tsuneonella</taxon>
    </lineage>
</organism>
<comment type="catalytic activity">
    <reaction evidence="9">
        <text>S-methyl-5'-thioadenosine + phosphate = 5-(methylsulfanyl)-alpha-D-ribose 1-phosphate + adenine</text>
        <dbReference type="Rhea" id="RHEA:11852"/>
        <dbReference type="ChEBI" id="CHEBI:16708"/>
        <dbReference type="ChEBI" id="CHEBI:17509"/>
        <dbReference type="ChEBI" id="CHEBI:43474"/>
        <dbReference type="ChEBI" id="CHEBI:58533"/>
        <dbReference type="EC" id="2.4.2.28"/>
    </reaction>
    <physiologicalReaction direction="left-to-right" evidence="9">
        <dbReference type="Rhea" id="RHEA:11853"/>
    </physiologicalReaction>
</comment>
<dbReference type="InterPro" id="IPR038371">
    <property type="entry name" value="Cu_polyphenol_OxRdtase_sf"/>
</dbReference>
<evidence type="ECO:0000256" key="8">
    <source>
        <dbReference type="ARBA" id="ARBA00048968"/>
    </source>
</evidence>
<dbReference type="SUPFAM" id="SSF64438">
    <property type="entry name" value="CNF1/YfiH-like putative cysteine hydrolases"/>
    <property type="match status" value="1"/>
</dbReference>
<comment type="similarity">
    <text evidence="2 10">Belongs to the purine nucleoside phosphorylase YfiH/LACC1 family.</text>
</comment>
<protein>
    <recommendedName>
        <fullName evidence="10">Purine nucleoside phosphorylase</fullName>
    </recommendedName>
</protein>
<dbReference type="InterPro" id="IPR003730">
    <property type="entry name" value="Cu_polyphenol_OxRdtase"/>
</dbReference>
<name>A0A1B2AAH8_9SPHN</name>
<reference evidence="11 12" key="1">
    <citation type="submission" date="2016-07" db="EMBL/GenBank/DDBJ databases">
        <title>Complete genome sequence of Altererythrobacter dongtanensis KCTC 22672, a type strain with esterase isolated from tidal flat.</title>
        <authorList>
            <person name="Cheng H."/>
            <person name="Wu Y.-H."/>
            <person name="Zhou P."/>
            <person name="Huo Y.-Y."/>
            <person name="Wang C.-S."/>
            <person name="Xu X.-W."/>
        </authorList>
    </citation>
    <scope>NUCLEOTIDE SEQUENCE [LARGE SCALE GENOMIC DNA]</scope>
    <source>
        <strain evidence="11 12">KCTC 22672</strain>
    </source>
</reference>
<dbReference type="PANTHER" id="PTHR30616:SF2">
    <property type="entry name" value="PURINE NUCLEOSIDE PHOSPHORYLASE LACC1"/>
    <property type="match status" value="1"/>
</dbReference>
<evidence type="ECO:0000256" key="7">
    <source>
        <dbReference type="ARBA" id="ARBA00047989"/>
    </source>
</evidence>
<keyword evidence="3" id="KW-0808">Transferase</keyword>
<dbReference type="PATRIC" id="fig|692370.5.peg.628"/>
<evidence type="ECO:0000256" key="6">
    <source>
        <dbReference type="ARBA" id="ARBA00022833"/>
    </source>
</evidence>
<proteinExistence type="inferred from homology"/>
<evidence type="ECO:0000256" key="3">
    <source>
        <dbReference type="ARBA" id="ARBA00022679"/>
    </source>
</evidence>
<evidence type="ECO:0000256" key="4">
    <source>
        <dbReference type="ARBA" id="ARBA00022723"/>
    </source>
</evidence>
<dbReference type="GO" id="GO:0005507">
    <property type="term" value="F:copper ion binding"/>
    <property type="evidence" value="ECO:0007669"/>
    <property type="project" value="TreeGrafter"/>
</dbReference>
<gene>
    <name evidence="11" type="primary">yfiH</name>
    <name evidence="11" type="ORF">A6F68_00614</name>
</gene>
<evidence type="ECO:0000256" key="5">
    <source>
        <dbReference type="ARBA" id="ARBA00022801"/>
    </source>
</evidence>
<dbReference type="AlphaFoldDB" id="A0A1B2AAH8"/>
<sequence length="233" mass="24472">MTRRGGVSTGAVASLNCGYGADDDRSSVAENRFLAAKTVLPGADLVGVFQIHSADVVTVTEPWSDADKPRADAMVTDRPGILLGILTADCAPVLLADHDAGVIGAAHAGWRGAHGGVIGNTVEAMVALGARAERIAAAVGPCIAQPSYEVGPDFRAAFSDADDVFFAPGAPGKWQFDLPAYVVRRLVESGVGRVDVLTRDTYAEPEFFFSFRRATHRGEPTYGRLLSLIGRGS</sequence>
<keyword evidence="4" id="KW-0479">Metal-binding</keyword>
<dbReference type="NCBIfam" id="TIGR00726">
    <property type="entry name" value="peptidoglycan editing factor PgeF"/>
    <property type="match status" value="1"/>
</dbReference>
<dbReference type="InterPro" id="IPR011324">
    <property type="entry name" value="Cytotoxic_necrot_fac-like_cat"/>
</dbReference>
<evidence type="ECO:0000256" key="9">
    <source>
        <dbReference type="ARBA" id="ARBA00049893"/>
    </source>
</evidence>
<dbReference type="OrthoDB" id="4279at2"/>
<dbReference type="Pfam" id="PF02578">
    <property type="entry name" value="Cu-oxidase_4"/>
    <property type="match status" value="1"/>
</dbReference>
<dbReference type="Gene3D" id="3.60.140.10">
    <property type="entry name" value="CNF1/YfiH-like putative cysteine hydrolases"/>
    <property type="match status" value="1"/>
</dbReference>
<accession>A0A1B2AAH8</accession>
<evidence type="ECO:0000256" key="2">
    <source>
        <dbReference type="ARBA" id="ARBA00007353"/>
    </source>
</evidence>
<dbReference type="EMBL" id="CP016591">
    <property type="protein sequence ID" value="ANY19146.1"/>
    <property type="molecule type" value="Genomic_DNA"/>
</dbReference>
<dbReference type="RefSeq" id="WP_067676171.1">
    <property type="nucleotide sequence ID" value="NZ_CP016591.1"/>
</dbReference>
<evidence type="ECO:0000313" key="12">
    <source>
        <dbReference type="Proteomes" id="UP000092932"/>
    </source>
</evidence>
<evidence type="ECO:0000313" key="11">
    <source>
        <dbReference type="EMBL" id="ANY19146.1"/>
    </source>
</evidence>
<keyword evidence="6" id="KW-0862">Zinc</keyword>
<dbReference type="CDD" id="cd16833">
    <property type="entry name" value="YfiH"/>
    <property type="match status" value="1"/>
</dbReference>
<dbReference type="GO" id="GO:0017061">
    <property type="term" value="F:S-methyl-5-thioadenosine phosphorylase activity"/>
    <property type="evidence" value="ECO:0007669"/>
    <property type="project" value="UniProtKB-EC"/>
</dbReference>
<dbReference type="KEGG" id="ado:A6F68_00614"/>
<dbReference type="Proteomes" id="UP000092932">
    <property type="component" value="Chromosome"/>
</dbReference>
<keyword evidence="5" id="KW-0378">Hydrolase</keyword>
<evidence type="ECO:0000256" key="1">
    <source>
        <dbReference type="ARBA" id="ARBA00000553"/>
    </source>
</evidence>
<evidence type="ECO:0000256" key="10">
    <source>
        <dbReference type="RuleBase" id="RU361274"/>
    </source>
</evidence>
<comment type="catalytic activity">
    <reaction evidence="8">
        <text>adenosine + phosphate = alpha-D-ribose 1-phosphate + adenine</text>
        <dbReference type="Rhea" id="RHEA:27642"/>
        <dbReference type="ChEBI" id="CHEBI:16335"/>
        <dbReference type="ChEBI" id="CHEBI:16708"/>
        <dbReference type="ChEBI" id="CHEBI:43474"/>
        <dbReference type="ChEBI" id="CHEBI:57720"/>
        <dbReference type="EC" id="2.4.2.1"/>
    </reaction>
    <physiologicalReaction direction="left-to-right" evidence="8">
        <dbReference type="Rhea" id="RHEA:27643"/>
    </physiologicalReaction>
</comment>
<dbReference type="GO" id="GO:0016787">
    <property type="term" value="F:hydrolase activity"/>
    <property type="evidence" value="ECO:0007669"/>
    <property type="project" value="UniProtKB-KW"/>
</dbReference>
<keyword evidence="12" id="KW-1185">Reference proteome</keyword>
<dbReference type="PANTHER" id="PTHR30616">
    <property type="entry name" value="UNCHARACTERIZED PROTEIN YFIH"/>
    <property type="match status" value="1"/>
</dbReference>